<comment type="caution">
    <text evidence="1">The sequence shown here is derived from an EMBL/GenBank/DDBJ whole genome shotgun (WGS) entry which is preliminary data.</text>
</comment>
<proteinExistence type="predicted"/>
<evidence type="ECO:0000313" key="1">
    <source>
        <dbReference type="EMBL" id="MBD8036094.1"/>
    </source>
</evidence>
<dbReference type="RefSeq" id="WP_191699443.1">
    <property type="nucleotide sequence ID" value="NZ_JACSPZ010000002.1"/>
</dbReference>
<reference evidence="1 2" key="1">
    <citation type="submission" date="2020-08" db="EMBL/GenBank/DDBJ databases">
        <title>A Genomic Blueprint of the Chicken Gut Microbiome.</title>
        <authorList>
            <person name="Gilroy R."/>
            <person name="Ravi A."/>
            <person name="Getino M."/>
            <person name="Pursley I."/>
            <person name="Horton D.L."/>
            <person name="Alikhan N.-F."/>
            <person name="Baker D."/>
            <person name="Gharbi K."/>
            <person name="Hall N."/>
            <person name="Watson M."/>
            <person name="Adriaenssens E.M."/>
            <person name="Foster-Nyarko E."/>
            <person name="Jarju S."/>
            <person name="Secka A."/>
            <person name="Antonio M."/>
            <person name="Oren A."/>
            <person name="Chaudhuri R."/>
            <person name="La Ragione R.M."/>
            <person name="Hildebrand F."/>
            <person name="Pallen M.J."/>
        </authorList>
    </citation>
    <scope>NUCLEOTIDE SEQUENCE [LARGE SCALE GENOMIC DNA]</scope>
    <source>
        <strain evidence="1 2">A46</strain>
    </source>
</reference>
<gene>
    <name evidence="1" type="ORF">H9635_05020</name>
</gene>
<name>A0ABR8XVY6_9BACL</name>
<accession>A0ABR8XVY6</accession>
<dbReference type="Proteomes" id="UP000619101">
    <property type="component" value="Unassembled WGS sequence"/>
</dbReference>
<protein>
    <submittedName>
        <fullName evidence="1">Uncharacterized protein</fullName>
    </submittedName>
</protein>
<sequence>MGKTNRRETFHENFEIQQGSIRKLDSLHGDHAKLIAYVDSVNERHGRLNVYTPFTSLALIEAYAAMGDLEKAKITFDLYEPFINNPAEFADLAIMFKGDRSLSEMLMNKGLNYALQYGYDTKEYEAYLQSVQ</sequence>
<keyword evidence="2" id="KW-1185">Reference proteome</keyword>
<evidence type="ECO:0000313" key="2">
    <source>
        <dbReference type="Proteomes" id="UP000619101"/>
    </source>
</evidence>
<organism evidence="1 2">
    <name type="scientific">Solibacillus faecavium</name>
    <dbReference type="NCBI Taxonomy" id="2762221"/>
    <lineage>
        <taxon>Bacteria</taxon>
        <taxon>Bacillati</taxon>
        <taxon>Bacillota</taxon>
        <taxon>Bacilli</taxon>
        <taxon>Bacillales</taxon>
        <taxon>Caryophanaceae</taxon>
        <taxon>Solibacillus</taxon>
    </lineage>
</organism>
<dbReference type="EMBL" id="JACSPZ010000002">
    <property type="protein sequence ID" value="MBD8036094.1"/>
    <property type="molecule type" value="Genomic_DNA"/>
</dbReference>